<dbReference type="InterPro" id="IPR043504">
    <property type="entry name" value="Peptidase_S1_PA_chymotrypsin"/>
</dbReference>
<keyword evidence="5" id="KW-0788">Thiol protease</keyword>
<evidence type="ECO:0000256" key="8">
    <source>
        <dbReference type="SAM" id="Phobius"/>
    </source>
</evidence>
<evidence type="ECO:0000256" key="2">
    <source>
        <dbReference type="ARBA" id="ARBA00022695"/>
    </source>
</evidence>
<dbReference type="GO" id="GO:0003724">
    <property type="term" value="F:RNA helicase activity"/>
    <property type="evidence" value="ECO:0007669"/>
    <property type="project" value="InterPro"/>
</dbReference>
<dbReference type="GO" id="GO:0008234">
    <property type="term" value="F:cysteine-type peptidase activity"/>
    <property type="evidence" value="ECO:0007669"/>
    <property type="project" value="UniProtKB-KW"/>
</dbReference>
<accession>A0A2L1GHI9</accession>
<proteinExistence type="predicted"/>
<evidence type="ECO:0000256" key="6">
    <source>
        <dbReference type="ARBA" id="ARBA00022840"/>
    </source>
</evidence>
<name>A0A2L1GHI9_9VIRU</name>
<protein>
    <submittedName>
        <fullName evidence="11">Putative polyprotein</fullName>
    </submittedName>
</protein>
<keyword evidence="2" id="KW-0548">Nucleotidyltransferase</keyword>
<evidence type="ECO:0000256" key="3">
    <source>
        <dbReference type="ARBA" id="ARBA00022741"/>
    </source>
</evidence>
<dbReference type="InterPro" id="IPR014759">
    <property type="entry name" value="Helicase_SF3_ssRNA_vir"/>
</dbReference>
<keyword evidence="1" id="KW-0808">Transferase</keyword>
<feature type="domain" description="SF3 helicase" evidence="10">
    <location>
        <begin position="292"/>
        <end position="456"/>
    </location>
</feature>
<keyword evidence="5" id="KW-0645">Protease</keyword>
<dbReference type="SUPFAM" id="SSF56672">
    <property type="entry name" value="DNA/RNA polymerases"/>
    <property type="match status" value="1"/>
</dbReference>
<evidence type="ECO:0000256" key="4">
    <source>
        <dbReference type="ARBA" id="ARBA00022801"/>
    </source>
</evidence>
<dbReference type="GO" id="GO:0039694">
    <property type="term" value="P:viral RNA genome replication"/>
    <property type="evidence" value="ECO:0007669"/>
    <property type="project" value="InterPro"/>
</dbReference>
<dbReference type="CDD" id="cd01699">
    <property type="entry name" value="RNA_dep_RNAP"/>
    <property type="match status" value="1"/>
</dbReference>
<evidence type="ECO:0000313" key="11">
    <source>
        <dbReference type="EMBL" id="AVD69111.1"/>
    </source>
</evidence>
<dbReference type="GO" id="GO:0003968">
    <property type="term" value="F:RNA-directed RNA polymerase activity"/>
    <property type="evidence" value="ECO:0007669"/>
    <property type="project" value="InterPro"/>
</dbReference>
<dbReference type="Gene3D" id="2.40.10.10">
    <property type="entry name" value="Trypsin-like serine proteases"/>
    <property type="match status" value="1"/>
</dbReference>
<feature type="transmembrane region" description="Helical" evidence="8">
    <location>
        <begin position="968"/>
        <end position="989"/>
    </location>
</feature>
<keyword evidence="3" id="KW-0547">Nucleotide-binding</keyword>
<feature type="domain" description="RdRp catalytic" evidence="9">
    <location>
        <begin position="1662"/>
        <end position="1796"/>
    </location>
</feature>
<sequence length="2143" mass="240503">MASAYGLSQMKKELSRGELSDHDEEQESLWSTITSLVDALRAKLTDSITSALSSVLNFLDGYVPAISAIVSAVITLLVSIITLAVQYNSTTVKVALGVGILAALTSFISNVAILFKPLGSWHCDKAQAAAVELASRISTTIAHEGEIVANSLDFKTWITVGITSLVSVLFAGLGLSGAVTWRDLVTSGNLLESIRKTQNNVTNVADFILRDVVGLELDKDYPQCCALEDLANRGAKLQQCAIVDFVQKPELLFQLKKYVSEVVNTTSKRMSMDSSRRYMTVRQLLVEIYRQLSQKLDAVNAILATKPRQVTVGLMLSGDPGHGKSEFGKYICKRVANALGYPEAVYCLNKKADGFYEPYGGNAIGVYNEFMALRSEDGILRDLNLILSSDPMNFEAANIEGKTQPCQLKIVFLTSNSHNPQTIRVLSEGAVAAMWDRIYHIGVDDPKCRGRQQPNDHRKPDFSHLNFTLIKHNSLESFTESPITLKDIEERLIGRCAMAERAYIREVLSSEPDEPIASALMDRSRLLGDMLIRCNPYDVLPNSLGREFFITRFQGLPGSGKSTLAEQVAKECSSLFCYDIQYSRCNEEFHPSGVPMIYVLDDWVEEHNIHDYVQKMNQTHDRSIFFITSNHVFQRVPFWRDPFGAAVRSIGSLGGFTTACPWDATTYNSPPGSLRRLGLQGFIRVQGGATIQTPEVFQKTYNFGENFLLYDAYGRVGNRSEVLETIFKSYRLYLSRPTEYVLINGIPPVMKDPAVTLEAPDALSLITGLRSTKKCMDAYLGRADGFKLIIAPRLRGPTASSQTMVSAWLVVEQPSNDQAVLHSVWSRMCATFGRTFPGESLLLRLTNTDTVYYYENGVAYTYGPEALQNSIPVEIQDSQLIYHRDSHTPIVVTSEQFAAARLYNQFDGPMTTCTAAEYRAINRAFVAELASARNPQFVTSYLIEEQRAHSKFSTKSLWLKSSLKAHPIFWIGASLLSLVCVGGVFYSFIKLAGAIHYYFTQKSDPVLENSSSPKDSKGFNPARTALRRMTTFTNSDSPGTSKGHNPARRVLSKITTHRNSILPDGARPNEPAVIIDFLNQLKRVGTSAEWALKDLLYSNPHYEDLVYRHPYITDIYDNLQHLESEIEEVHSNMLRSSDMIQQPPTELEQLHTTIRKSYVHVTSSDGSCYGIHLQNGLILTVSHLFSDIGECVTIRNDGTEYKARVVSLYRERDLAVVKVLDSKFPSLPTTKRFFMPFEDMVKPKYGFFMRCGPDLQLMGGLINYYATTTAPITSDGNSNYKLSERLIVHIATALNQTRSFIKGGDCGFPLIGSTGSQFRILALHNGYNLTQKSYYSSFSLEDYNAFVSDATIVANSDDKIVPLHLYELTDVDHQGLLPLPYGEALEDLRESELYGHYSDTLHILGYSDELALRSRPKDQHHPIEVPNMITKPLTLPAAYTMDRVTDSSSLAITNKGHPSPLFTQCLKYDKRALPTYSPQILDEACGLVMQDSVSRYGGCRFLRLHETLNGIQGRSLPPIDTRTSAGPLLKLVYKIHNKRPVLNTVKTSNGRETLVFADTPAANMVRDHFTQYKAALLEDNIPPILFSKDCAKVELIDADKAAQGKVRLFNEVDFSINLLFRSLFGDFASRVMENHLDSPIRMGMNPYLASTAIQRSFNEIDGNLVSTDFSSFDKQLPLELIQAFCWIVSRCMTGTHLPQQDREDIYFAIARSLIYVIHSCKGTIYLVDRGNESGTFVTTLLNSISVDVLTTYTLIRRWQIIFNFTPSLAELSSHCRKAILGDDRSLKVSSQLDIQQEDLIEDSKLFCLKCTPAKTDSGLDFCSRALYWDEQWQISWPALKVASVTSQLHWTTSYSDHQLLENCDNAIYEAALHPNPDLFQDVLSDSLSILRAYGVPFESLKFHSRDLIRRRFIGMVKGTPDMSDIQRHIAQVHDENPIEYVSKSKRVYDVLKILNDDRLAEKQQNYTFLRESLSKFDLSELTTDPSSNPVGFLLEILHCKQLQTRVREEYEFNNNNWLCTLFLFGDSASACGSSKKIAKALAYRVYLDKLYGGILSSDTRRVEQKIYYNSAENISTTAPLHSNLITTKRSYINYPCDQITPQDRSISLPNEFFGRGWLAEPISDQKSHQQSPRTYSGAVRCQK</sequence>
<reference evidence="11" key="1">
    <citation type="journal article" date="2018" name="Environ. Sci. Technol.">
        <title>Diversity of DNA and RNA Viruses in Indoor Air As Assessed via Metagenomic Sequencing.</title>
        <authorList>
            <person name="Rosario K."/>
            <person name="Fierer N."/>
            <person name="Miller S."/>
            <person name="Luongo J."/>
            <person name="Breitbart M."/>
        </authorList>
    </citation>
    <scope>NUCLEOTIDE SEQUENCE</scope>
</reference>
<dbReference type="SUPFAM" id="SSF50494">
    <property type="entry name" value="Trypsin-like serine proteases"/>
    <property type="match status" value="1"/>
</dbReference>
<dbReference type="GO" id="GO:0003723">
    <property type="term" value="F:RNA binding"/>
    <property type="evidence" value="ECO:0007669"/>
    <property type="project" value="InterPro"/>
</dbReference>
<evidence type="ECO:0000256" key="7">
    <source>
        <dbReference type="ARBA" id="ARBA00022953"/>
    </source>
</evidence>
<dbReference type="InterPro" id="IPR043502">
    <property type="entry name" value="DNA/RNA_pol_sf"/>
</dbReference>
<dbReference type="InterPro" id="IPR009003">
    <property type="entry name" value="Peptidase_S1_PA"/>
</dbReference>
<evidence type="ECO:0000256" key="1">
    <source>
        <dbReference type="ARBA" id="ARBA00022679"/>
    </source>
</evidence>
<dbReference type="InterPro" id="IPR043128">
    <property type="entry name" value="Rev_trsase/Diguanyl_cyclase"/>
</dbReference>
<keyword evidence="8" id="KW-0472">Membrane</keyword>
<evidence type="ECO:0000256" key="5">
    <source>
        <dbReference type="ARBA" id="ARBA00022807"/>
    </source>
</evidence>
<keyword evidence="8" id="KW-0812">Transmembrane</keyword>
<dbReference type="Pfam" id="PF00910">
    <property type="entry name" value="RNA_helicase"/>
    <property type="match status" value="1"/>
</dbReference>
<dbReference type="GO" id="GO:0005524">
    <property type="term" value="F:ATP binding"/>
    <property type="evidence" value="ECO:0007669"/>
    <property type="project" value="UniProtKB-KW"/>
</dbReference>
<dbReference type="SUPFAM" id="SSF52540">
    <property type="entry name" value="P-loop containing nucleoside triphosphate hydrolases"/>
    <property type="match status" value="1"/>
</dbReference>
<keyword evidence="4" id="KW-0378">Hydrolase</keyword>
<dbReference type="InterPro" id="IPR007094">
    <property type="entry name" value="RNA-dir_pol_PSvirus"/>
</dbReference>
<dbReference type="InterPro" id="IPR027417">
    <property type="entry name" value="P-loop_NTPase"/>
</dbReference>
<keyword evidence="7" id="KW-0693">Viral RNA replication</keyword>
<dbReference type="Gene3D" id="3.30.70.270">
    <property type="match status" value="1"/>
</dbReference>
<evidence type="ECO:0000259" key="9">
    <source>
        <dbReference type="PROSITE" id="PS50507"/>
    </source>
</evidence>
<keyword evidence="6" id="KW-0067">ATP-binding</keyword>
<organism evidence="11">
    <name type="scientific">HVAC-associated RNA virus 1</name>
    <dbReference type="NCBI Taxonomy" id="2083425"/>
    <lineage>
        <taxon>Viruses</taxon>
        <taxon>Riboviria</taxon>
    </lineage>
</organism>
<feature type="transmembrane region" description="Helical" evidence="8">
    <location>
        <begin position="62"/>
        <end position="85"/>
    </location>
</feature>
<dbReference type="InterPro" id="IPR001205">
    <property type="entry name" value="RNA-dir_pol_C"/>
</dbReference>
<dbReference type="EMBL" id="MG775312">
    <property type="protein sequence ID" value="AVD69111.1"/>
    <property type="molecule type" value="Genomic_RNA"/>
</dbReference>
<feature type="transmembrane region" description="Helical" evidence="8">
    <location>
        <begin position="157"/>
        <end position="181"/>
    </location>
</feature>
<evidence type="ECO:0000259" key="10">
    <source>
        <dbReference type="PROSITE" id="PS51218"/>
    </source>
</evidence>
<feature type="transmembrane region" description="Helical" evidence="8">
    <location>
        <begin position="94"/>
        <end position="115"/>
    </location>
</feature>
<dbReference type="PROSITE" id="PS50507">
    <property type="entry name" value="RDRP_SSRNA_POS"/>
    <property type="match status" value="1"/>
</dbReference>
<dbReference type="InterPro" id="IPR000605">
    <property type="entry name" value="Helicase_SF3_ssDNA/RNA_vir"/>
</dbReference>
<dbReference type="PROSITE" id="PS51218">
    <property type="entry name" value="SF3_HELICASE_2"/>
    <property type="match status" value="1"/>
</dbReference>
<dbReference type="Pfam" id="PF00680">
    <property type="entry name" value="RdRP_1"/>
    <property type="match status" value="1"/>
</dbReference>
<keyword evidence="8" id="KW-1133">Transmembrane helix</keyword>
<dbReference type="GO" id="GO:0006351">
    <property type="term" value="P:DNA-templated transcription"/>
    <property type="evidence" value="ECO:0007669"/>
    <property type="project" value="InterPro"/>
</dbReference>